<dbReference type="OrthoDB" id="694008at2759"/>
<feature type="compositionally biased region" description="Pro residues" evidence="12">
    <location>
        <begin position="51"/>
        <end position="60"/>
    </location>
</feature>
<keyword evidence="8" id="KW-0238">DNA-binding</keyword>
<evidence type="ECO:0000256" key="1">
    <source>
        <dbReference type="ARBA" id="ARBA00004049"/>
    </source>
</evidence>
<evidence type="ECO:0000256" key="4">
    <source>
        <dbReference type="ARBA" id="ARBA00022723"/>
    </source>
</evidence>
<comment type="function">
    <text evidence="1">Putative transcription factor.</text>
</comment>
<dbReference type="SUPFAM" id="SSF46689">
    <property type="entry name" value="Homeodomain-like"/>
    <property type="match status" value="1"/>
</dbReference>
<dbReference type="NCBIfam" id="TIGR01565">
    <property type="entry name" value="homeo_ZF_HD"/>
    <property type="match status" value="1"/>
</dbReference>
<evidence type="ECO:0000259" key="13">
    <source>
        <dbReference type="PROSITE" id="PS51523"/>
    </source>
</evidence>
<dbReference type="GO" id="GO:0008270">
    <property type="term" value="F:zinc ion binding"/>
    <property type="evidence" value="ECO:0007669"/>
    <property type="project" value="UniProtKB-KW"/>
</dbReference>
<dbReference type="EMBL" id="JACEFO010001753">
    <property type="protein sequence ID" value="KAF8711400.1"/>
    <property type="molecule type" value="Genomic_DNA"/>
</dbReference>
<dbReference type="Pfam" id="PF04770">
    <property type="entry name" value="ZF-HD_dimer"/>
    <property type="match status" value="1"/>
</dbReference>
<reference evidence="14" key="1">
    <citation type="submission" date="2020-07" db="EMBL/GenBank/DDBJ databases">
        <title>Genome sequence and genetic diversity analysis of an under-domesticated orphan crop, white fonio (Digitaria exilis).</title>
        <authorList>
            <person name="Bennetzen J.L."/>
            <person name="Chen S."/>
            <person name="Ma X."/>
            <person name="Wang X."/>
            <person name="Yssel A.E.J."/>
            <person name="Chaluvadi S.R."/>
            <person name="Johnson M."/>
            <person name="Gangashetty P."/>
            <person name="Hamidou F."/>
            <person name="Sanogo M.D."/>
            <person name="Zwaenepoel A."/>
            <person name="Wallace J."/>
            <person name="Van De Peer Y."/>
            <person name="Van Deynze A."/>
        </authorList>
    </citation>
    <scope>NUCLEOTIDE SEQUENCE</scope>
    <source>
        <tissue evidence="14">Leaves</tissue>
    </source>
</reference>
<dbReference type="InterPro" id="IPR006455">
    <property type="entry name" value="Homeodomain_ZF_HD"/>
</dbReference>
<accession>A0A835BQY6</accession>
<dbReference type="NCBIfam" id="TIGR01566">
    <property type="entry name" value="ZF_HD_prot_N"/>
    <property type="match status" value="1"/>
</dbReference>
<evidence type="ECO:0000256" key="5">
    <source>
        <dbReference type="ARBA" id="ARBA00022771"/>
    </source>
</evidence>
<dbReference type="PROSITE" id="PS51523">
    <property type="entry name" value="ZF_HD_DIMER"/>
    <property type="match status" value="1"/>
</dbReference>
<dbReference type="AlphaFoldDB" id="A0A835BQY6"/>
<dbReference type="Proteomes" id="UP000636709">
    <property type="component" value="Unassembled WGS sequence"/>
</dbReference>
<evidence type="ECO:0000256" key="10">
    <source>
        <dbReference type="ARBA" id="ARBA00023163"/>
    </source>
</evidence>
<dbReference type="Gramene" id="Dexi8A01G0007490.1">
    <property type="protein sequence ID" value="Dexi8A01G0007490.1:cds"/>
    <property type="gene ID" value="Dexi8A01G0007490"/>
</dbReference>
<dbReference type="InterPro" id="IPR006456">
    <property type="entry name" value="ZF_HD_homeobox_Cys/His_dimer"/>
</dbReference>
<gene>
    <name evidence="14" type="ORF">HU200_029432</name>
</gene>
<keyword evidence="5" id="KW-0863">Zinc-finger</keyword>
<comment type="subcellular location">
    <subcellularLocation>
        <location evidence="2">Nucleus</location>
    </subcellularLocation>
</comment>
<keyword evidence="9" id="KW-0371">Homeobox</keyword>
<evidence type="ECO:0000313" key="15">
    <source>
        <dbReference type="Proteomes" id="UP000636709"/>
    </source>
</evidence>
<evidence type="ECO:0000256" key="2">
    <source>
        <dbReference type="ARBA" id="ARBA00004123"/>
    </source>
</evidence>
<evidence type="ECO:0000256" key="8">
    <source>
        <dbReference type="ARBA" id="ARBA00023125"/>
    </source>
</evidence>
<dbReference type="GO" id="GO:0050793">
    <property type="term" value="P:regulation of developmental process"/>
    <property type="evidence" value="ECO:0007669"/>
    <property type="project" value="TreeGrafter"/>
</dbReference>
<feature type="compositionally biased region" description="Gly residues" evidence="12">
    <location>
        <begin position="254"/>
        <end position="263"/>
    </location>
</feature>
<evidence type="ECO:0000256" key="12">
    <source>
        <dbReference type="SAM" id="MobiDB-lite"/>
    </source>
</evidence>
<dbReference type="PANTHER" id="PTHR31948">
    <property type="entry name" value="ZINC-FINGER HOMEODOMAIN PROTEIN 2"/>
    <property type="match status" value="1"/>
</dbReference>
<sequence>MDLSGTQGELAIPMHAYAGGSTAAAGHVLQLHHHHEHRNSNNNGQSSSPALRPPSPPPPAVVSAEDQEMVESSTKTTKRVGAVVVAGGGAAAAAVKYRECLKNHAAAIGGNATDGCGEFMPSGEEGSLEALKCSACGCHRNFHRKDLDDADDVDIYSSPAAAGDPFARRHRRLLAPAAMAPPHHSKIGGGGLLVSSGDPYGVGAYKAAARALPPAGAPPGHPHQYVMPLSMMQQHHHHQVHHHTHTSESDEMDGGGGGVGGSSSSGKKRFRTKFTAEQKARMLEFAERVGWRLQKLDDGMVAAFCQEIGVKRRVLKVWMHNNKHNLATTKRLEEGAAMASPPDMAMGVGAAAMASSPPPPQPAPMMPLQMIPSAGVMAPPPPTMNRGGGSPPSLKLE</sequence>
<dbReference type="GO" id="GO:0003700">
    <property type="term" value="F:DNA-binding transcription factor activity"/>
    <property type="evidence" value="ECO:0007669"/>
    <property type="project" value="TreeGrafter"/>
</dbReference>
<keyword evidence="4" id="KW-0479">Metal-binding</keyword>
<evidence type="ECO:0000256" key="9">
    <source>
        <dbReference type="ARBA" id="ARBA00023155"/>
    </source>
</evidence>
<protein>
    <recommendedName>
        <fullName evidence="13">ZF-HD dimerization-type domain-containing protein</fullName>
    </recommendedName>
</protein>
<feature type="region of interest" description="Disordered" evidence="12">
    <location>
        <begin position="372"/>
        <end position="397"/>
    </location>
</feature>
<proteinExistence type="predicted"/>
<name>A0A835BQY6_9POAL</name>
<keyword evidence="11" id="KW-0539">Nucleus</keyword>
<keyword evidence="7" id="KW-0805">Transcription regulation</keyword>
<evidence type="ECO:0000256" key="7">
    <source>
        <dbReference type="ARBA" id="ARBA00023015"/>
    </source>
</evidence>
<feature type="domain" description="ZF-HD dimerization-type" evidence="13">
    <location>
        <begin position="97"/>
        <end position="146"/>
    </location>
</feature>
<keyword evidence="15" id="KW-1185">Reference proteome</keyword>
<feature type="compositionally biased region" description="Basic residues" evidence="12">
    <location>
        <begin position="235"/>
        <end position="244"/>
    </location>
</feature>
<evidence type="ECO:0000313" key="14">
    <source>
        <dbReference type="EMBL" id="KAF8711400.1"/>
    </source>
</evidence>
<dbReference type="InterPro" id="IPR009057">
    <property type="entry name" value="Homeodomain-like_sf"/>
</dbReference>
<dbReference type="GO" id="GO:0000976">
    <property type="term" value="F:transcription cis-regulatory region binding"/>
    <property type="evidence" value="ECO:0007669"/>
    <property type="project" value="TreeGrafter"/>
</dbReference>
<dbReference type="Gene3D" id="1.10.10.60">
    <property type="entry name" value="Homeodomain-like"/>
    <property type="match status" value="1"/>
</dbReference>
<feature type="region of interest" description="Disordered" evidence="12">
    <location>
        <begin position="235"/>
        <end position="269"/>
    </location>
</feature>
<comment type="subunit">
    <text evidence="3">Homo- and heterodimer with other ZFHD proteins.</text>
</comment>
<evidence type="ECO:0000256" key="6">
    <source>
        <dbReference type="ARBA" id="ARBA00022833"/>
    </source>
</evidence>
<evidence type="ECO:0000256" key="3">
    <source>
        <dbReference type="ARBA" id="ARBA00011416"/>
    </source>
</evidence>
<feature type="compositionally biased region" description="Low complexity" evidence="12">
    <location>
        <begin position="40"/>
        <end position="50"/>
    </location>
</feature>
<feature type="region of interest" description="Disordered" evidence="12">
    <location>
        <begin position="32"/>
        <end position="75"/>
    </location>
</feature>
<keyword evidence="10" id="KW-0804">Transcription</keyword>
<organism evidence="14 15">
    <name type="scientific">Digitaria exilis</name>
    <dbReference type="NCBI Taxonomy" id="1010633"/>
    <lineage>
        <taxon>Eukaryota</taxon>
        <taxon>Viridiplantae</taxon>
        <taxon>Streptophyta</taxon>
        <taxon>Embryophyta</taxon>
        <taxon>Tracheophyta</taxon>
        <taxon>Spermatophyta</taxon>
        <taxon>Magnoliopsida</taxon>
        <taxon>Liliopsida</taxon>
        <taxon>Poales</taxon>
        <taxon>Poaceae</taxon>
        <taxon>PACMAD clade</taxon>
        <taxon>Panicoideae</taxon>
        <taxon>Panicodae</taxon>
        <taxon>Paniceae</taxon>
        <taxon>Anthephorinae</taxon>
        <taxon>Digitaria</taxon>
    </lineage>
</organism>
<keyword evidence="6" id="KW-0862">Zinc</keyword>
<dbReference type="FunFam" id="1.10.10.60:FF:000257">
    <property type="entry name" value="Zinc-finger homeodomain protein 2"/>
    <property type="match status" value="1"/>
</dbReference>
<dbReference type="PANTHER" id="PTHR31948:SF163">
    <property type="entry name" value="ZINC-FINGER HOMEODOMAIN PROTEIN 3"/>
    <property type="match status" value="1"/>
</dbReference>
<evidence type="ECO:0000256" key="11">
    <source>
        <dbReference type="ARBA" id="ARBA00023242"/>
    </source>
</evidence>
<dbReference type="GO" id="GO:0005634">
    <property type="term" value="C:nucleus"/>
    <property type="evidence" value="ECO:0007669"/>
    <property type="project" value="UniProtKB-SubCell"/>
</dbReference>
<comment type="caution">
    <text evidence="14">The sequence shown here is derived from an EMBL/GenBank/DDBJ whole genome shotgun (WGS) entry which is preliminary data.</text>
</comment>